<evidence type="ECO:0000256" key="5">
    <source>
        <dbReference type="SAM" id="SignalP"/>
    </source>
</evidence>
<dbReference type="InterPro" id="IPR000914">
    <property type="entry name" value="SBP_5_dom"/>
</dbReference>
<organism evidence="7 8">
    <name type="scientific">Roseococcus pinisoli</name>
    <dbReference type="NCBI Taxonomy" id="2835040"/>
    <lineage>
        <taxon>Bacteria</taxon>
        <taxon>Pseudomonadati</taxon>
        <taxon>Pseudomonadota</taxon>
        <taxon>Alphaproteobacteria</taxon>
        <taxon>Acetobacterales</taxon>
        <taxon>Roseomonadaceae</taxon>
        <taxon>Roseococcus</taxon>
    </lineage>
</organism>
<protein>
    <submittedName>
        <fullName evidence="7">ABC transporter substrate-binding protein</fullName>
    </submittedName>
</protein>
<comment type="subcellular location">
    <subcellularLocation>
        <location evidence="1">Periplasm</location>
    </subcellularLocation>
</comment>
<dbReference type="InterPro" id="IPR030678">
    <property type="entry name" value="Peptide/Ni-bd"/>
</dbReference>
<evidence type="ECO:0000259" key="6">
    <source>
        <dbReference type="Pfam" id="PF00496"/>
    </source>
</evidence>
<evidence type="ECO:0000256" key="4">
    <source>
        <dbReference type="ARBA" id="ARBA00022729"/>
    </source>
</evidence>
<dbReference type="PIRSF" id="PIRSF002741">
    <property type="entry name" value="MppA"/>
    <property type="match status" value="1"/>
</dbReference>
<feature type="domain" description="Solute-binding protein family 5" evidence="6">
    <location>
        <begin position="68"/>
        <end position="428"/>
    </location>
</feature>
<dbReference type="Proteomes" id="UP000766336">
    <property type="component" value="Unassembled WGS sequence"/>
</dbReference>
<accession>A0ABS5QB04</accession>
<dbReference type="SUPFAM" id="SSF53850">
    <property type="entry name" value="Periplasmic binding protein-like II"/>
    <property type="match status" value="1"/>
</dbReference>
<evidence type="ECO:0000256" key="3">
    <source>
        <dbReference type="ARBA" id="ARBA00022448"/>
    </source>
</evidence>
<comment type="similarity">
    <text evidence="2">Belongs to the bacterial solute-binding protein 5 family.</text>
</comment>
<dbReference type="InterPro" id="IPR039424">
    <property type="entry name" value="SBP_5"/>
</dbReference>
<dbReference type="CDD" id="cd08498">
    <property type="entry name" value="PBP2_NikA_DppA_OppA_like_2"/>
    <property type="match status" value="1"/>
</dbReference>
<keyword evidence="8" id="KW-1185">Reference proteome</keyword>
<evidence type="ECO:0000256" key="2">
    <source>
        <dbReference type="ARBA" id="ARBA00005695"/>
    </source>
</evidence>
<dbReference type="Pfam" id="PF00496">
    <property type="entry name" value="SBP_bac_5"/>
    <property type="match status" value="1"/>
</dbReference>
<dbReference type="Gene3D" id="3.40.190.10">
    <property type="entry name" value="Periplasmic binding protein-like II"/>
    <property type="match status" value="1"/>
</dbReference>
<proteinExistence type="inferred from homology"/>
<name>A0ABS5QB04_9PROT</name>
<gene>
    <name evidence="7" type="ORF">KHU32_07070</name>
</gene>
<evidence type="ECO:0000313" key="7">
    <source>
        <dbReference type="EMBL" id="MBS7810692.1"/>
    </source>
</evidence>
<dbReference type="EMBL" id="JAHCDA010000001">
    <property type="protein sequence ID" value="MBS7810692.1"/>
    <property type="molecule type" value="Genomic_DNA"/>
</dbReference>
<reference evidence="7 8" key="1">
    <citation type="submission" date="2021-05" db="EMBL/GenBank/DDBJ databases">
        <title>Roseococcus sp. XZZS9, whole genome shotgun sequencing project.</title>
        <authorList>
            <person name="Zhao G."/>
            <person name="Shen L."/>
        </authorList>
    </citation>
    <scope>NUCLEOTIDE SEQUENCE [LARGE SCALE GENOMIC DNA]</scope>
    <source>
        <strain evidence="7 8">XZZS9</strain>
    </source>
</reference>
<comment type="caution">
    <text evidence="7">The sequence shown here is derived from an EMBL/GenBank/DDBJ whole genome shotgun (WGS) entry which is preliminary data.</text>
</comment>
<dbReference type="Gene3D" id="3.90.76.10">
    <property type="entry name" value="Dipeptide-binding Protein, Domain 1"/>
    <property type="match status" value="1"/>
</dbReference>
<feature type="chain" id="PRO_5045796220" evidence="5">
    <location>
        <begin position="24"/>
        <end position="529"/>
    </location>
</feature>
<dbReference type="RefSeq" id="WP_213669296.1">
    <property type="nucleotide sequence ID" value="NZ_JAHCDA010000001.1"/>
</dbReference>
<evidence type="ECO:0000313" key="8">
    <source>
        <dbReference type="Proteomes" id="UP000766336"/>
    </source>
</evidence>
<dbReference type="PANTHER" id="PTHR30290:SF9">
    <property type="entry name" value="OLIGOPEPTIDE-BINDING PROTEIN APPA"/>
    <property type="match status" value="1"/>
</dbReference>
<keyword evidence="3" id="KW-0813">Transport</keyword>
<sequence>MRSTIAALALAGLLGTASTQASAQTLNMAVGAPVTSLDPHFHQLSPNNAAASMIFSRLVETDDRARSIPGLAESWRAVEPTVWEFKLRPGVRFHNGREFTAEDVAFTLARVPNVPNSPASFTLFVRPISRVEIVDPLTIRLHTRTPYPLLPMDLTNIFILDRETHEGATTERFNSGELAVGTGPFRVVRHANGDRIELERNDQYFGERPAFARVNYRMITNDAARTAALMAGDVDVIDQVPTADLSRMRRDNRLSLYETTGLRLIFLSLDHSREDASPFITDNDGRPIARNPLKDLRVRQALSMAIDRPNMVERVMEGAATPTGQFLAEGVTSHIPGYPVPRFDPDGARRLLAEAGFPNGFRITLHGPNDRYPNDARIIQAVGQMWTRVGIRTAVDAQTWATFIGRANRAELSAFLLGWGMNPDGSHPLRNLIACPNRETGLGASNRGRYCNPELDRGLMESSEMLDEAARQERLIALERMALDDVALIPLHIQTNIWGARRGFVVTPRADELTRAQDVRPASSPAAAR</sequence>
<keyword evidence="4 5" id="KW-0732">Signal</keyword>
<dbReference type="Gene3D" id="3.10.105.10">
    <property type="entry name" value="Dipeptide-binding Protein, Domain 3"/>
    <property type="match status" value="1"/>
</dbReference>
<feature type="signal peptide" evidence="5">
    <location>
        <begin position="1"/>
        <end position="23"/>
    </location>
</feature>
<evidence type="ECO:0000256" key="1">
    <source>
        <dbReference type="ARBA" id="ARBA00004418"/>
    </source>
</evidence>
<dbReference type="PANTHER" id="PTHR30290">
    <property type="entry name" value="PERIPLASMIC BINDING COMPONENT OF ABC TRANSPORTER"/>
    <property type="match status" value="1"/>
</dbReference>